<feature type="transmembrane region" description="Helical" evidence="1">
    <location>
        <begin position="106"/>
        <end position="126"/>
    </location>
</feature>
<keyword evidence="1" id="KW-0472">Membrane</keyword>
<sequence length="135" mass="15070">MASILSVFRRCFSALALSPLSVIVFRFVLDQVESGIVFFSFGIRSSICSLREVQGGSLLSRSLGLFSHAACVSSAEFRCYLYCCCDCVELAFAQVSQVSAVVIVEIQSILSLISWLKLFFLCFGLLRCQDLRLRW</sequence>
<gene>
    <name evidence="2" type="ORF">KC19_VG213800</name>
</gene>
<protein>
    <submittedName>
        <fullName evidence="2">Uncharacterized protein</fullName>
    </submittedName>
</protein>
<proteinExistence type="predicted"/>
<dbReference type="Proteomes" id="UP000822688">
    <property type="component" value="Chromosome V"/>
</dbReference>
<evidence type="ECO:0000313" key="3">
    <source>
        <dbReference type="Proteomes" id="UP000822688"/>
    </source>
</evidence>
<keyword evidence="1" id="KW-1133">Transmembrane helix</keyword>
<reference evidence="2" key="1">
    <citation type="submission" date="2020-06" db="EMBL/GenBank/DDBJ databases">
        <title>WGS assembly of Ceratodon purpureus strain R40.</title>
        <authorList>
            <person name="Carey S.B."/>
            <person name="Jenkins J."/>
            <person name="Shu S."/>
            <person name="Lovell J.T."/>
            <person name="Sreedasyam A."/>
            <person name="Maumus F."/>
            <person name="Tiley G.P."/>
            <person name="Fernandez-Pozo N."/>
            <person name="Barry K."/>
            <person name="Chen C."/>
            <person name="Wang M."/>
            <person name="Lipzen A."/>
            <person name="Daum C."/>
            <person name="Saski C.A."/>
            <person name="Payton A.C."/>
            <person name="Mcbreen J.C."/>
            <person name="Conrad R.E."/>
            <person name="Kollar L.M."/>
            <person name="Olsson S."/>
            <person name="Huttunen S."/>
            <person name="Landis J.B."/>
            <person name="Wickett N.J."/>
            <person name="Johnson M.G."/>
            <person name="Rensing S.A."/>
            <person name="Grimwood J."/>
            <person name="Schmutz J."/>
            <person name="Mcdaniel S.F."/>
        </authorList>
    </citation>
    <scope>NUCLEOTIDE SEQUENCE</scope>
    <source>
        <strain evidence="2">R40</strain>
    </source>
</reference>
<evidence type="ECO:0000256" key="1">
    <source>
        <dbReference type="SAM" id="Phobius"/>
    </source>
</evidence>
<name>A0A8T0HTM7_CERPU</name>
<organism evidence="2 3">
    <name type="scientific">Ceratodon purpureus</name>
    <name type="common">Fire moss</name>
    <name type="synonym">Dicranum purpureum</name>
    <dbReference type="NCBI Taxonomy" id="3225"/>
    <lineage>
        <taxon>Eukaryota</taxon>
        <taxon>Viridiplantae</taxon>
        <taxon>Streptophyta</taxon>
        <taxon>Embryophyta</taxon>
        <taxon>Bryophyta</taxon>
        <taxon>Bryophytina</taxon>
        <taxon>Bryopsida</taxon>
        <taxon>Dicranidae</taxon>
        <taxon>Pseudoditrichales</taxon>
        <taxon>Ditrichaceae</taxon>
        <taxon>Ceratodon</taxon>
    </lineage>
</organism>
<dbReference type="EMBL" id="CM026426">
    <property type="protein sequence ID" value="KAG0573838.1"/>
    <property type="molecule type" value="Genomic_DNA"/>
</dbReference>
<evidence type="ECO:0000313" key="2">
    <source>
        <dbReference type="EMBL" id="KAG0573838.1"/>
    </source>
</evidence>
<accession>A0A8T0HTM7</accession>
<dbReference type="AlphaFoldDB" id="A0A8T0HTM7"/>
<keyword evidence="3" id="KW-1185">Reference proteome</keyword>
<keyword evidence="1" id="KW-0812">Transmembrane</keyword>
<feature type="transmembrane region" description="Helical" evidence="1">
    <location>
        <begin position="12"/>
        <end position="29"/>
    </location>
</feature>
<comment type="caution">
    <text evidence="2">The sequence shown here is derived from an EMBL/GenBank/DDBJ whole genome shotgun (WGS) entry which is preliminary data.</text>
</comment>